<organism evidence="2 3">
    <name type="scientific">Gnathostoma spinigerum</name>
    <dbReference type="NCBI Taxonomy" id="75299"/>
    <lineage>
        <taxon>Eukaryota</taxon>
        <taxon>Metazoa</taxon>
        <taxon>Ecdysozoa</taxon>
        <taxon>Nematoda</taxon>
        <taxon>Chromadorea</taxon>
        <taxon>Rhabditida</taxon>
        <taxon>Spirurina</taxon>
        <taxon>Gnathostomatomorpha</taxon>
        <taxon>Gnathostomatoidea</taxon>
        <taxon>Gnathostomatidae</taxon>
        <taxon>Gnathostoma</taxon>
    </lineage>
</organism>
<feature type="chain" id="PRO_5044776311" description="Secreted protein" evidence="1">
    <location>
        <begin position="21"/>
        <end position="136"/>
    </location>
</feature>
<accession>A0ABD6EDJ4</accession>
<name>A0ABD6EDJ4_9BILA</name>
<evidence type="ECO:0000313" key="2">
    <source>
        <dbReference type="EMBL" id="MFH4977710.1"/>
    </source>
</evidence>
<dbReference type="Proteomes" id="UP001608902">
    <property type="component" value="Unassembled WGS sequence"/>
</dbReference>
<dbReference type="AlphaFoldDB" id="A0ABD6EDJ4"/>
<keyword evidence="3" id="KW-1185">Reference proteome</keyword>
<sequence length="136" mass="15493">MTSVDLLYSCLAFFASSALSTRECSNNIQLNLVVNRYGPKVILAMKTIIFHAILFDQNKRRCWQWWNLLKLGTNIISSTVNCTRNVIQCIAKRKTAIPYYTTILKARHRKGAYQISEASRTDTKVKFKILSKSGGN</sequence>
<reference evidence="2 3" key="1">
    <citation type="submission" date="2024-08" db="EMBL/GenBank/DDBJ databases">
        <title>Gnathostoma spinigerum genome.</title>
        <authorList>
            <person name="Gonzalez-Bertolin B."/>
            <person name="Monzon S."/>
            <person name="Zaballos A."/>
            <person name="Jimenez P."/>
            <person name="Dekumyoy P."/>
            <person name="Varona S."/>
            <person name="Cuesta I."/>
            <person name="Sumanam S."/>
            <person name="Adisakwattana P."/>
            <person name="Gasser R.B."/>
            <person name="Hernandez-Gonzalez A."/>
            <person name="Young N.D."/>
            <person name="Perteguer M.J."/>
        </authorList>
    </citation>
    <scope>NUCLEOTIDE SEQUENCE [LARGE SCALE GENOMIC DNA]</scope>
    <source>
        <strain evidence="2">AL3</strain>
        <tissue evidence="2">Liver</tissue>
    </source>
</reference>
<feature type="signal peptide" evidence="1">
    <location>
        <begin position="1"/>
        <end position="20"/>
    </location>
</feature>
<dbReference type="EMBL" id="JBGFUD010002536">
    <property type="protein sequence ID" value="MFH4977710.1"/>
    <property type="molecule type" value="Genomic_DNA"/>
</dbReference>
<evidence type="ECO:0000256" key="1">
    <source>
        <dbReference type="SAM" id="SignalP"/>
    </source>
</evidence>
<evidence type="ECO:0000313" key="3">
    <source>
        <dbReference type="Proteomes" id="UP001608902"/>
    </source>
</evidence>
<keyword evidence="1" id="KW-0732">Signal</keyword>
<comment type="caution">
    <text evidence="2">The sequence shown here is derived from an EMBL/GenBank/DDBJ whole genome shotgun (WGS) entry which is preliminary data.</text>
</comment>
<protein>
    <recommendedName>
        <fullName evidence="4">Secreted protein</fullName>
    </recommendedName>
</protein>
<gene>
    <name evidence="2" type="ORF">AB6A40_004419</name>
</gene>
<evidence type="ECO:0008006" key="4">
    <source>
        <dbReference type="Google" id="ProtNLM"/>
    </source>
</evidence>
<proteinExistence type="predicted"/>